<feature type="region of interest" description="Disordered" evidence="1">
    <location>
        <begin position="762"/>
        <end position="790"/>
    </location>
</feature>
<gene>
    <name evidence="2" type="ORF">ABII15_05710</name>
</gene>
<evidence type="ECO:0008006" key="3">
    <source>
        <dbReference type="Google" id="ProtNLM"/>
    </source>
</evidence>
<dbReference type="EMBL" id="CP159534">
    <property type="protein sequence ID" value="XCJ69489.1"/>
    <property type="molecule type" value="Genomic_DNA"/>
</dbReference>
<reference evidence="2" key="1">
    <citation type="submission" date="2024-06" db="EMBL/GenBank/DDBJ databases">
        <title>Streptomyces sp. strain HUAS MG91 genome sequences.</title>
        <authorList>
            <person name="Mo P."/>
        </authorList>
    </citation>
    <scope>NUCLEOTIDE SEQUENCE</scope>
    <source>
        <strain evidence="2">HUAS MG91</strain>
    </source>
</reference>
<feature type="compositionally biased region" description="Basic and acidic residues" evidence="1">
    <location>
        <begin position="569"/>
        <end position="601"/>
    </location>
</feature>
<dbReference type="AlphaFoldDB" id="A0AAU8ILW4"/>
<feature type="region of interest" description="Disordered" evidence="1">
    <location>
        <begin position="429"/>
        <end position="601"/>
    </location>
</feature>
<feature type="compositionally biased region" description="Polar residues" evidence="1">
    <location>
        <begin position="470"/>
        <end position="494"/>
    </location>
</feature>
<dbReference type="InterPro" id="IPR049762">
    <property type="entry name" value="PoNe_dom"/>
</dbReference>
<feature type="compositionally biased region" description="Low complexity" evidence="1">
    <location>
        <begin position="522"/>
        <end position="544"/>
    </location>
</feature>
<sequence length="855" mass="90951">MSEQLIDPAGIPHFIGDLATLDTDVTSLTVHAGEFRTAGSDVHTEFQGLSAFYQAPEADELFASTLPVKTKTDAFADDLEKVASALSAYSTEVQPLVQKLETLKADATAFVNSVSGDDDWRKDQDKVDHNNDLWHDVNHTVAAFQSAERASYNKIMALIDGTRLTTDDGSHGEGMYGFKADDLDHAEETPWGSSAEREYEGIEWLYHRAKSFVWDGFIVDGVWGTIKGLGTLVGFDGWDMAGEAWKHLGQLAIASSITMMPGVGVAYWTAPEDKLPSWLRESRTTMKETGKALVAWDTWKTNPSRAAGQVTFNGLTAIFTGGSGSAASGAGKAGAVARALSVTGKVARIVDPMTYVGKAGKFALVKVGDTFTALKNLKSGVSLDLLKQADAIKSPRIPETAIPYVDNATGKVVYLTDEGHLLNSDGSLHQHAEQAPGEVSAADRTRLDSSQQPSVGTGTREPQLVGAHAATNSAGDAGQTSGHVAGSTARNLDQGSTAAHSAAGSGSSHGSAHGPTPDHSVPAGTRPGPGAPDGGAPHAAAPDGQNADHHANGAQGSNGGDLTPAERQAIQDEHVRKANEEPDWFKENYNKEGHRLPPKDRLVDGAELPILAKKPGGGWVAKHDMPSGPSEIKLGTKPLPRSTAPHDVLPTLDKTTANRQAYKHLINAQKAFDEVPSAANHTSLTTAQDAYAKQLGDVPPNSKISEKLGEEASRLHVIPHEFPGAKEIVLPKTPNGAHVFDGAYRIDDDGILIAEDKAPKNDLDWRQGRADPEDPANPHDGDDGGAAGMRVKQGTRLYLRTILAEMTRRGGRDAELAREFREALKAGKLRYVLVKAQEPNGSAYAGAVFEEMKIY</sequence>
<evidence type="ECO:0000313" key="2">
    <source>
        <dbReference type="EMBL" id="XCJ69489.1"/>
    </source>
</evidence>
<protein>
    <recommendedName>
        <fullName evidence="3">Protein phosphatase</fullName>
    </recommendedName>
</protein>
<dbReference type="RefSeq" id="WP_353941176.1">
    <property type="nucleotide sequence ID" value="NZ_CP159534.1"/>
</dbReference>
<name>A0AAU8ILW4_9ACTN</name>
<organism evidence="2">
    <name type="scientific">Streptomyces tabacisoli</name>
    <dbReference type="NCBI Taxonomy" id="3156398"/>
    <lineage>
        <taxon>Bacteria</taxon>
        <taxon>Bacillati</taxon>
        <taxon>Actinomycetota</taxon>
        <taxon>Actinomycetes</taxon>
        <taxon>Kitasatosporales</taxon>
        <taxon>Streptomycetaceae</taxon>
        <taxon>Streptomyces</taxon>
    </lineage>
</organism>
<accession>A0AAU8ILW4</accession>
<feature type="compositionally biased region" description="Basic and acidic residues" evidence="1">
    <location>
        <begin position="762"/>
        <end position="782"/>
    </location>
</feature>
<feature type="compositionally biased region" description="Polar residues" evidence="1">
    <location>
        <begin position="448"/>
        <end position="457"/>
    </location>
</feature>
<feature type="compositionally biased region" description="Low complexity" evidence="1">
    <location>
        <begin position="495"/>
        <end position="514"/>
    </location>
</feature>
<dbReference type="KEGG" id="stac:ABII15_05710"/>
<dbReference type="CDD" id="cd20739">
    <property type="entry name" value="PoNe_DUF637"/>
    <property type="match status" value="1"/>
</dbReference>
<evidence type="ECO:0000256" key="1">
    <source>
        <dbReference type="SAM" id="MobiDB-lite"/>
    </source>
</evidence>
<proteinExistence type="predicted"/>